<evidence type="ECO:0000256" key="1">
    <source>
        <dbReference type="SAM" id="Phobius"/>
    </source>
</evidence>
<gene>
    <name evidence="2" type="ORF">AW14_12600</name>
</gene>
<protein>
    <submittedName>
        <fullName evidence="2">Uncharacterized protein</fullName>
    </submittedName>
</protein>
<dbReference type="STRING" id="1454006.AW14_12600"/>
<keyword evidence="1" id="KW-0472">Membrane</keyword>
<organism evidence="2 3">
    <name type="scientific">Siansivirga zeaxanthinifaciens CC-SAMT-1</name>
    <dbReference type="NCBI Taxonomy" id="1454006"/>
    <lineage>
        <taxon>Bacteria</taxon>
        <taxon>Pseudomonadati</taxon>
        <taxon>Bacteroidota</taxon>
        <taxon>Flavobacteriia</taxon>
        <taxon>Flavobacteriales</taxon>
        <taxon>Flavobacteriaceae</taxon>
        <taxon>Siansivirga</taxon>
    </lineage>
</organism>
<dbReference type="RefSeq" id="WP_044639075.1">
    <property type="nucleotide sequence ID" value="NZ_CP007202.1"/>
</dbReference>
<accession>A0A0C5WPT7</accession>
<feature type="transmembrane region" description="Helical" evidence="1">
    <location>
        <begin position="39"/>
        <end position="58"/>
    </location>
</feature>
<proteinExistence type="predicted"/>
<evidence type="ECO:0000313" key="3">
    <source>
        <dbReference type="Proteomes" id="UP000032229"/>
    </source>
</evidence>
<dbReference type="EMBL" id="CP007202">
    <property type="protein sequence ID" value="AJR04955.1"/>
    <property type="molecule type" value="Genomic_DNA"/>
</dbReference>
<sequence length="72" mass="8409">MKNIVNCYELDFVKDIPIEMNLLQSECEQLHANNKNLKVALSVLILGIGAYFVYHTWFKKEEENKAETAYKN</sequence>
<reference evidence="2 3" key="1">
    <citation type="submission" date="2014-02" db="EMBL/GenBank/DDBJ databases">
        <authorList>
            <person name="Young C.-C."/>
            <person name="Hameed A."/>
            <person name="Huang H.-C."/>
            <person name="Shahina M."/>
        </authorList>
    </citation>
    <scope>NUCLEOTIDE SEQUENCE [LARGE SCALE GENOMIC DNA]</scope>
    <source>
        <strain evidence="2 3">CC-SAMT-1</strain>
    </source>
</reference>
<keyword evidence="1" id="KW-0812">Transmembrane</keyword>
<name>A0A0C5WPT7_9FLAO</name>
<evidence type="ECO:0000313" key="2">
    <source>
        <dbReference type="EMBL" id="AJR04955.1"/>
    </source>
</evidence>
<dbReference type="Proteomes" id="UP000032229">
    <property type="component" value="Chromosome"/>
</dbReference>
<dbReference type="HOGENOM" id="CLU_2720140_0_0_10"/>
<dbReference type="KEGG" id="sze:AW14_12600"/>
<dbReference type="OrthoDB" id="1454189at2"/>
<keyword evidence="1" id="KW-1133">Transmembrane helix</keyword>
<dbReference type="AlphaFoldDB" id="A0A0C5WPT7"/>
<keyword evidence="3" id="KW-1185">Reference proteome</keyword>